<evidence type="ECO:0000313" key="2">
    <source>
        <dbReference type="Proteomes" id="UP000189935"/>
    </source>
</evidence>
<dbReference type="EMBL" id="LT670844">
    <property type="protein sequence ID" value="SHJ92088.1"/>
    <property type="molecule type" value="Genomic_DNA"/>
</dbReference>
<proteinExistence type="predicted"/>
<accession>A0A1M6N8Q0</accession>
<name>A0A1M6N8Q0_9BRAD</name>
<organism evidence="1 2">
    <name type="scientific">Bradyrhizobium lablabi</name>
    <dbReference type="NCBI Taxonomy" id="722472"/>
    <lineage>
        <taxon>Bacteria</taxon>
        <taxon>Pseudomonadati</taxon>
        <taxon>Pseudomonadota</taxon>
        <taxon>Alphaproteobacteria</taxon>
        <taxon>Hyphomicrobiales</taxon>
        <taxon>Nitrobacteraceae</taxon>
        <taxon>Bradyrhizobium</taxon>
    </lineage>
</organism>
<dbReference type="AlphaFoldDB" id="A0A1M6N8Q0"/>
<protein>
    <submittedName>
        <fullName evidence="1">Uncharacterized protein</fullName>
    </submittedName>
</protein>
<gene>
    <name evidence="1" type="ORF">SAMN05444159_1902</name>
</gene>
<evidence type="ECO:0000313" key="1">
    <source>
        <dbReference type="EMBL" id="SHJ92088.1"/>
    </source>
</evidence>
<sequence length="92" mass="9751">MMWSDELRLAQEDGGLPTTLAGGGAPANGGVSVVCVRFRDGSHFSGTTQQHLICLLSEFRRAPSVGGFRRVAHNIFCSAIPSPVGQYTMAAE</sequence>
<dbReference type="Proteomes" id="UP000189935">
    <property type="component" value="Chromosome I"/>
</dbReference>
<reference evidence="1 2" key="1">
    <citation type="submission" date="2016-11" db="EMBL/GenBank/DDBJ databases">
        <authorList>
            <person name="Jaros S."/>
            <person name="Januszkiewicz K."/>
            <person name="Wedrychowicz H."/>
        </authorList>
    </citation>
    <scope>NUCLEOTIDE SEQUENCE [LARGE SCALE GENOMIC DNA]</scope>
    <source>
        <strain evidence="1 2">GAS499</strain>
    </source>
</reference>